<evidence type="ECO:0000313" key="3">
    <source>
        <dbReference type="Proteomes" id="UP000054350"/>
    </source>
</evidence>
<evidence type="ECO:0000313" key="2">
    <source>
        <dbReference type="EMBL" id="KNE56118.1"/>
    </source>
</evidence>
<gene>
    <name evidence="2" type="ORF">AMAG_01956</name>
</gene>
<proteinExistence type="predicted"/>
<organism evidence="2 3">
    <name type="scientific">Allomyces macrogynus (strain ATCC 38327)</name>
    <name type="common">Allomyces javanicus var. macrogynus</name>
    <dbReference type="NCBI Taxonomy" id="578462"/>
    <lineage>
        <taxon>Eukaryota</taxon>
        <taxon>Fungi</taxon>
        <taxon>Fungi incertae sedis</taxon>
        <taxon>Blastocladiomycota</taxon>
        <taxon>Blastocladiomycetes</taxon>
        <taxon>Blastocladiales</taxon>
        <taxon>Blastocladiaceae</taxon>
        <taxon>Allomyces</taxon>
    </lineage>
</organism>
<dbReference type="EMBL" id="GG745330">
    <property type="protein sequence ID" value="KNE56118.1"/>
    <property type="molecule type" value="Genomic_DNA"/>
</dbReference>
<dbReference type="Proteomes" id="UP000054350">
    <property type="component" value="Unassembled WGS sequence"/>
</dbReference>
<name>A0A0L0S0N7_ALLM3</name>
<protein>
    <submittedName>
        <fullName evidence="2">Uncharacterized protein</fullName>
    </submittedName>
</protein>
<sequence length="133" mass="13998">MLRATASTTASALRRYLAATRLPAAAAAAAAAAATATRRRFADYKRAEIRTQTTRNAPPRDHTPAAATADEDAEAGGARAGRAYVPDLIPLFDAPSHFQARESATGAVEDKLRGTILEAPQLREPLRSIGPCS</sequence>
<reference evidence="2 3" key="1">
    <citation type="submission" date="2009-11" db="EMBL/GenBank/DDBJ databases">
        <title>Annotation of Allomyces macrogynus ATCC 38327.</title>
        <authorList>
            <consortium name="The Broad Institute Genome Sequencing Platform"/>
            <person name="Russ C."/>
            <person name="Cuomo C."/>
            <person name="Burger G."/>
            <person name="Gray M.W."/>
            <person name="Holland P.W.H."/>
            <person name="King N."/>
            <person name="Lang F.B.F."/>
            <person name="Roger A.J."/>
            <person name="Ruiz-Trillo I."/>
            <person name="Young S.K."/>
            <person name="Zeng Q."/>
            <person name="Gargeya S."/>
            <person name="Fitzgerald M."/>
            <person name="Haas B."/>
            <person name="Abouelleil A."/>
            <person name="Alvarado L."/>
            <person name="Arachchi H.M."/>
            <person name="Berlin A."/>
            <person name="Chapman S.B."/>
            <person name="Gearin G."/>
            <person name="Goldberg J."/>
            <person name="Griggs A."/>
            <person name="Gujja S."/>
            <person name="Hansen M."/>
            <person name="Heiman D."/>
            <person name="Howarth C."/>
            <person name="Larimer J."/>
            <person name="Lui A."/>
            <person name="MacDonald P.J.P."/>
            <person name="McCowen C."/>
            <person name="Montmayeur A."/>
            <person name="Murphy C."/>
            <person name="Neiman D."/>
            <person name="Pearson M."/>
            <person name="Priest M."/>
            <person name="Roberts A."/>
            <person name="Saif S."/>
            <person name="Shea T."/>
            <person name="Sisk P."/>
            <person name="Stolte C."/>
            <person name="Sykes S."/>
            <person name="Wortman J."/>
            <person name="Nusbaum C."/>
            <person name="Birren B."/>
        </authorList>
    </citation>
    <scope>NUCLEOTIDE SEQUENCE [LARGE SCALE GENOMIC DNA]</scope>
    <source>
        <strain evidence="2 3">ATCC 38327</strain>
    </source>
</reference>
<feature type="region of interest" description="Disordered" evidence="1">
    <location>
        <begin position="43"/>
        <end position="79"/>
    </location>
</feature>
<keyword evidence="3" id="KW-1185">Reference proteome</keyword>
<accession>A0A0L0S0N7</accession>
<dbReference type="VEuPathDB" id="FungiDB:AMAG_01956"/>
<evidence type="ECO:0000256" key="1">
    <source>
        <dbReference type="SAM" id="MobiDB-lite"/>
    </source>
</evidence>
<dbReference type="AlphaFoldDB" id="A0A0L0S0N7"/>
<reference evidence="3" key="2">
    <citation type="submission" date="2009-11" db="EMBL/GenBank/DDBJ databases">
        <title>The Genome Sequence of Allomyces macrogynus strain ATCC 38327.</title>
        <authorList>
            <consortium name="The Broad Institute Genome Sequencing Platform"/>
            <person name="Russ C."/>
            <person name="Cuomo C."/>
            <person name="Shea T."/>
            <person name="Young S.K."/>
            <person name="Zeng Q."/>
            <person name="Koehrsen M."/>
            <person name="Haas B."/>
            <person name="Borodovsky M."/>
            <person name="Guigo R."/>
            <person name="Alvarado L."/>
            <person name="Berlin A."/>
            <person name="Borenstein D."/>
            <person name="Chen Z."/>
            <person name="Engels R."/>
            <person name="Freedman E."/>
            <person name="Gellesch M."/>
            <person name="Goldberg J."/>
            <person name="Griggs A."/>
            <person name="Gujja S."/>
            <person name="Heiman D."/>
            <person name="Hepburn T."/>
            <person name="Howarth C."/>
            <person name="Jen D."/>
            <person name="Larson L."/>
            <person name="Lewis B."/>
            <person name="Mehta T."/>
            <person name="Park D."/>
            <person name="Pearson M."/>
            <person name="Roberts A."/>
            <person name="Saif S."/>
            <person name="Shenoy N."/>
            <person name="Sisk P."/>
            <person name="Stolte C."/>
            <person name="Sykes S."/>
            <person name="Walk T."/>
            <person name="White J."/>
            <person name="Yandava C."/>
            <person name="Burger G."/>
            <person name="Gray M.W."/>
            <person name="Holland P.W.H."/>
            <person name="King N."/>
            <person name="Lang F.B.F."/>
            <person name="Roger A.J."/>
            <person name="Ruiz-Trillo I."/>
            <person name="Lander E."/>
            <person name="Nusbaum C."/>
        </authorList>
    </citation>
    <scope>NUCLEOTIDE SEQUENCE [LARGE SCALE GENOMIC DNA]</scope>
    <source>
        <strain evidence="3">ATCC 38327</strain>
    </source>
</reference>